<evidence type="ECO:0000256" key="3">
    <source>
        <dbReference type="ARBA" id="ARBA00024344"/>
    </source>
</evidence>
<organism evidence="4 5">
    <name type="scientific">Effusibacillus dendaii</name>
    <dbReference type="NCBI Taxonomy" id="2743772"/>
    <lineage>
        <taxon>Bacteria</taxon>
        <taxon>Bacillati</taxon>
        <taxon>Bacillota</taxon>
        <taxon>Bacilli</taxon>
        <taxon>Bacillales</taxon>
        <taxon>Alicyclobacillaceae</taxon>
        <taxon>Effusibacillus</taxon>
    </lineage>
</organism>
<dbReference type="GO" id="GO:0030435">
    <property type="term" value="P:sporulation resulting in formation of a cellular spore"/>
    <property type="evidence" value="ECO:0007669"/>
    <property type="project" value="UniProtKB-KW"/>
</dbReference>
<dbReference type="Gene3D" id="1.20.1260.10">
    <property type="match status" value="1"/>
</dbReference>
<sequence>MNTIIENLIGMNTLTDQVIATDLLIAAKTGVRNCAAAVTEAATPEVRSVLRNQLKEAIELHEEITQFMMSRGWYHPYNPNEQIQLDLTNAETALNV</sequence>
<keyword evidence="5" id="KW-1185">Reference proteome</keyword>
<evidence type="ECO:0000313" key="4">
    <source>
        <dbReference type="EMBL" id="BCJ87564.1"/>
    </source>
</evidence>
<keyword evidence="1" id="KW-0749">Sporulation</keyword>
<dbReference type="PANTHER" id="PTHR39183">
    <property type="entry name" value="SPORE COAT PROTEIN F-LIKE PROTEIN YHCQ"/>
    <property type="match status" value="1"/>
</dbReference>
<keyword evidence="4" id="KW-0167">Capsid protein</keyword>
<gene>
    <name evidence="4" type="primary">yraD</name>
    <name evidence="4" type="ORF">skT53_25490</name>
</gene>
<name>A0A7I8DBT7_9BACL</name>
<accession>A0A7I8DBT7</accession>
<proteinExistence type="inferred from homology"/>
<comment type="subcellular location">
    <subcellularLocation>
        <location evidence="2">Spore coat</location>
    </subcellularLocation>
</comment>
<dbReference type="Pfam" id="PF07875">
    <property type="entry name" value="Coat_F"/>
    <property type="match status" value="1"/>
</dbReference>
<dbReference type="InterPro" id="IPR012851">
    <property type="entry name" value="Spore_coat_CotF-like"/>
</dbReference>
<dbReference type="RefSeq" id="WP_200757685.1">
    <property type="nucleotide sequence ID" value="NZ_AP023366.1"/>
</dbReference>
<dbReference type="InterPro" id="IPR012347">
    <property type="entry name" value="Ferritin-like"/>
</dbReference>
<dbReference type="KEGG" id="eff:skT53_25490"/>
<dbReference type="AlphaFoldDB" id="A0A7I8DBT7"/>
<comment type="similarity">
    <text evidence="3">Belongs to the CotF family.</text>
</comment>
<dbReference type="Proteomes" id="UP000593802">
    <property type="component" value="Chromosome"/>
</dbReference>
<evidence type="ECO:0000256" key="2">
    <source>
        <dbReference type="ARBA" id="ARBA00024325"/>
    </source>
</evidence>
<evidence type="ECO:0000256" key="1">
    <source>
        <dbReference type="ARBA" id="ARBA00022969"/>
    </source>
</evidence>
<evidence type="ECO:0000313" key="5">
    <source>
        <dbReference type="Proteomes" id="UP000593802"/>
    </source>
</evidence>
<dbReference type="PANTHER" id="PTHR39183:SF1">
    <property type="entry name" value="SPORE COAT PROTEIN F-LIKE PROTEIN YHCQ"/>
    <property type="match status" value="1"/>
</dbReference>
<protein>
    <submittedName>
        <fullName evidence="4">Spore coat protein F-like protein YraD</fullName>
    </submittedName>
</protein>
<keyword evidence="4" id="KW-0946">Virion</keyword>
<reference evidence="4 5" key="1">
    <citation type="submission" date="2020-08" db="EMBL/GenBank/DDBJ databases">
        <title>Complete Genome Sequence of Effusibacillus dendaii Strain skT53, Isolated from Farmland soil.</title>
        <authorList>
            <person name="Konishi T."/>
            <person name="Kawasaki H."/>
        </authorList>
    </citation>
    <scope>NUCLEOTIDE SEQUENCE [LARGE SCALE GENOMIC DNA]</scope>
    <source>
        <strain evidence="5">skT53</strain>
    </source>
</reference>
<dbReference type="EMBL" id="AP023366">
    <property type="protein sequence ID" value="BCJ87564.1"/>
    <property type="molecule type" value="Genomic_DNA"/>
</dbReference>